<dbReference type="GO" id="GO:0050852">
    <property type="term" value="P:T cell receptor signaling pathway"/>
    <property type="evidence" value="ECO:0007669"/>
    <property type="project" value="TreeGrafter"/>
</dbReference>
<feature type="compositionally biased region" description="Basic and acidic residues" evidence="4">
    <location>
        <begin position="276"/>
        <end position="286"/>
    </location>
</feature>
<feature type="region of interest" description="Disordered" evidence="4">
    <location>
        <begin position="1"/>
        <end position="363"/>
    </location>
</feature>
<evidence type="ECO:0000313" key="7">
    <source>
        <dbReference type="Ensembl" id="ENSPCEP00000002699.1"/>
    </source>
</evidence>
<dbReference type="InterPro" id="IPR029294">
    <property type="entry name" value="hSH3"/>
</dbReference>
<sequence length="770" mass="86211">MAKFNTGGNPSEDVSVNSHPFKVPGQPSAPGLQARKAALEKLTSQGNASPSSGSSAFHKSASPKPSFGVKPSTEDKTEKDPKPPYVKHNSVAHKIGSLAQPANREPGFPKYLGPKPTELTKEDPKPVFPKPSGNKFLSSVSQENDLKPSGPKPNFNSAPQESETKPAFSKVAGVKEKFIAASQENDPKPPFSKTLLGQKPSVNTDVSHHEDIPNRSAFMNKAQGPPCPRPKINSFKLGREAAENSNNGTDSPASHFPNVTLKSTGNRSTPGQIPKNVEEKTEDKRSGVAKNIFLSKIIQEDSGPTPPNFPKPNAKFATGGPLSSSHARGEEDKNSATPKRRALRPVFTLGQPPQKPNRPPTVDLERFRKNSARNGESFILFYFILFYFIYFLIHSGLNSPPCSGTVQDLSTSKEQEKKREKEEKRRLDQEKKEQREKEKKEQEIRKRFKLSGPIQVIHQARASMDYKGGKNDLTVKQGDKIEIIRITDTPEGKWLGRTTKGSYGYIKITVVEIDYDSLKRKQKPSMRASVRHVDSEQEVYDDVGEQDEISRYVRIHSRKLMSSIFPPPPPDEEIYDGIDDEDVNAGSVPQEEDKNDSRSWGLLKILKAKDDKKKSVREKTTKVNEAEDNKDSFVNAILLKCLKVYHVLSNVANCVLSLILWFRSANIKSLSLGRGRSDEKDTRKLKKMEKEEKEFRKKFKFEGEIRVLYSTTIIVDLPSKKWGAKDLQVKPGESVEVMHITDDTKVLCRNEEGKCKLYNTWYNMTHYGTN</sequence>
<dbReference type="InterPro" id="IPR001452">
    <property type="entry name" value="SH3_domain"/>
</dbReference>
<feature type="compositionally biased region" description="Low complexity" evidence="4">
    <location>
        <begin position="44"/>
        <end position="62"/>
    </location>
</feature>
<protein>
    <submittedName>
        <fullName evidence="7">FYN binding protein 1</fullName>
    </submittedName>
</protein>
<dbReference type="PROSITE" id="PS50002">
    <property type="entry name" value="SH3"/>
    <property type="match status" value="1"/>
</dbReference>
<feature type="compositionally biased region" description="Polar residues" evidence="4">
    <location>
        <begin position="1"/>
        <end position="18"/>
    </location>
</feature>
<keyword evidence="5" id="KW-1133">Transmembrane helix</keyword>
<dbReference type="InterPro" id="IPR043443">
    <property type="entry name" value="FYB1/2-like"/>
</dbReference>
<evidence type="ECO:0000256" key="5">
    <source>
        <dbReference type="SAM" id="Phobius"/>
    </source>
</evidence>
<evidence type="ECO:0000256" key="4">
    <source>
        <dbReference type="SAM" id="MobiDB-lite"/>
    </source>
</evidence>
<evidence type="ECO:0000256" key="2">
    <source>
        <dbReference type="ARBA" id="ARBA00022553"/>
    </source>
</evidence>
<keyword evidence="5" id="KW-0472">Membrane</keyword>
<feature type="compositionally biased region" description="Acidic residues" evidence="4">
    <location>
        <begin position="570"/>
        <end position="583"/>
    </location>
</feature>
<evidence type="ECO:0000256" key="3">
    <source>
        <dbReference type="PROSITE-ProRule" id="PRU00192"/>
    </source>
</evidence>
<feature type="region of interest" description="Disordered" evidence="4">
    <location>
        <begin position="565"/>
        <end position="597"/>
    </location>
</feature>
<keyword evidence="2" id="KW-0597">Phosphoprotein</keyword>
<dbReference type="SUPFAM" id="SSF50044">
    <property type="entry name" value="SH3-domain"/>
    <property type="match status" value="2"/>
</dbReference>
<dbReference type="Proteomes" id="UP000694393">
    <property type="component" value="Unplaced"/>
</dbReference>
<keyword evidence="1 3" id="KW-0728">SH3 domain</keyword>
<feature type="compositionally biased region" description="Polar residues" evidence="4">
    <location>
        <begin position="260"/>
        <end position="271"/>
    </location>
</feature>
<dbReference type="Pfam" id="PF14603">
    <property type="entry name" value="hSH3"/>
    <property type="match status" value="2"/>
</dbReference>
<evidence type="ECO:0000313" key="8">
    <source>
        <dbReference type="Proteomes" id="UP000694393"/>
    </source>
</evidence>
<feature type="compositionally biased region" description="Basic and acidic residues" evidence="4">
    <location>
        <begin position="72"/>
        <end position="82"/>
    </location>
</feature>
<keyword evidence="8" id="KW-1185">Reference proteome</keyword>
<dbReference type="InterPro" id="IPR036028">
    <property type="entry name" value="SH3-like_dom_sf"/>
</dbReference>
<evidence type="ECO:0000259" key="6">
    <source>
        <dbReference type="PROSITE" id="PS50002"/>
    </source>
</evidence>
<dbReference type="GO" id="GO:0005886">
    <property type="term" value="C:plasma membrane"/>
    <property type="evidence" value="ECO:0007669"/>
    <property type="project" value="InterPro"/>
</dbReference>
<feature type="compositionally biased region" description="Polar residues" evidence="4">
    <location>
        <begin position="243"/>
        <end position="252"/>
    </location>
</feature>
<evidence type="ECO:0000256" key="1">
    <source>
        <dbReference type="ARBA" id="ARBA00022443"/>
    </source>
</evidence>
<feature type="compositionally biased region" description="Basic and acidic residues" evidence="4">
    <location>
        <begin position="411"/>
        <end position="444"/>
    </location>
</feature>
<feature type="region of interest" description="Disordered" evidence="4">
    <location>
        <begin position="403"/>
        <end position="444"/>
    </location>
</feature>
<reference evidence="7" key="2">
    <citation type="submission" date="2025-09" db="UniProtKB">
        <authorList>
            <consortium name="Ensembl"/>
        </authorList>
    </citation>
    <scope>IDENTIFICATION</scope>
</reference>
<reference evidence="7" key="1">
    <citation type="submission" date="2025-08" db="UniProtKB">
        <authorList>
            <consortium name="Ensembl"/>
        </authorList>
    </citation>
    <scope>IDENTIFICATION</scope>
</reference>
<dbReference type="Gene3D" id="2.30.30.40">
    <property type="entry name" value="SH3 Domains"/>
    <property type="match status" value="2"/>
</dbReference>
<dbReference type="PANTHER" id="PTHR16830">
    <property type="entry name" value="SH2 CONTAINING ADAPTOR PRAM-1 RELATED"/>
    <property type="match status" value="1"/>
</dbReference>
<name>A0A8C8RBK0_9SAUR</name>
<organism evidence="7 8">
    <name type="scientific">Pelusios castaneus</name>
    <name type="common">West African mud turtle</name>
    <dbReference type="NCBI Taxonomy" id="367368"/>
    <lineage>
        <taxon>Eukaryota</taxon>
        <taxon>Metazoa</taxon>
        <taxon>Chordata</taxon>
        <taxon>Craniata</taxon>
        <taxon>Vertebrata</taxon>
        <taxon>Euteleostomi</taxon>
        <taxon>Archelosauria</taxon>
        <taxon>Testudinata</taxon>
        <taxon>Testudines</taxon>
        <taxon>Pleurodira</taxon>
        <taxon>Pelomedusidae</taxon>
        <taxon>Pelusios</taxon>
    </lineage>
</organism>
<keyword evidence="5" id="KW-0812">Transmembrane</keyword>
<dbReference type="GO" id="GO:0007229">
    <property type="term" value="P:integrin-mediated signaling pathway"/>
    <property type="evidence" value="ECO:0007669"/>
    <property type="project" value="InterPro"/>
</dbReference>
<dbReference type="GO" id="GO:0072659">
    <property type="term" value="P:protein localization to plasma membrane"/>
    <property type="evidence" value="ECO:0007669"/>
    <property type="project" value="TreeGrafter"/>
</dbReference>
<feature type="transmembrane region" description="Helical" evidence="5">
    <location>
        <begin position="378"/>
        <end position="397"/>
    </location>
</feature>
<feature type="domain" description="SH3" evidence="6">
    <location>
        <begin position="455"/>
        <end position="516"/>
    </location>
</feature>
<proteinExistence type="predicted"/>
<dbReference type="Ensembl" id="ENSPCET00000002792.1">
    <property type="protein sequence ID" value="ENSPCEP00000002699.1"/>
    <property type="gene ID" value="ENSPCEG00000002169.1"/>
</dbReference>
<dbReference type="CDD" id="cd00174">
    <property type="entry name" value="SH3"/>
    <property type="match status" value="1"/>
</dbReference>
<dbReference type="PANTHER" id="PTHR16830:SF13">
    <property type="entry name" value="FYN-BINDING PROTEIN 1"/>
    <property type="match status" value="1"/>
</dbReference>
<accession>A0A8C8RBK0</accession>
<dbReference type="SMART" id="SM00326">
    <property type="entry name" value="SH3"/>
    <property type="match status" value="1"/>
</dbReference>
<dbReference type="FunFam" id="2.30.30.40:FF:000133">
    <property type="entry name" value="FYN-binding protein-like isoform X2"/>
    <property type="match status" value="1"/>
</dbReference>
<dbReference type="AlphaFoldDB" id="A0A8C8RBK0"/>